<proteinExistence type="predicted"/>
<gene>
    <name evidence="1" type="ORF">M513_05084</name>
</gene>
<evidence type="ECO:0000313" key="2">
    <source>
        <dbReference type="Proteomes" id="UP000030764"/>
    </source>
</evidence>
<name>A0A085MA19_9BILA</name>
<keyword evidence="2" id="KW-1185">Reference proteome</keyword>
<dbReference type="EMBL" id="KL363211">
    <property type="protein sequence ID" value="KFD54065.1"/>
    <property type="molecule type" value="Genomic_DNA"/>
</dbReference>
<evidence type="ECO:0000313" key="1">
    <source>
        <dbReference type="EMBL" id="KFD54065.1"/>
    </source>
</evidence>
<dbReference type="AlphaFoldDB" id="A0A085MA19"/>
<dbReference type="Proteomes" id="UP000030764">
    <property type="component" value="Unassembled WGS sequence"/>
</dbReference>
<sequence length="405" mass="46820">MKKSTFGLSGHSKILEQAARLSKQTAKLIPKFHAFQSTSEPEETDQWVSFWNEGEEKFESNGKNGQCRVAQAGAAAQQENQIDKAADAECRPEGELENTSVEDMARKIELRKQTNSDYAKVAMPTHVAKVSFLHLKQFAQFSSIKPDRMFDDGEKIFQDGFMQQQRALIMNTFPEKEAALVGMHKQLIARWQKKAVEEKNKHLSEEECKMLQEYNLTTDDPDMLKKSERMIEVIHETVWPLITEAYRDFKDACCYGKLCLTKLYNYKPDLYEEAMDVVKHLTRIHLDIETMMNDQVDYYLKSDFLFPFTRQITCLCINRAGLVTDLDGEMNAIQQTYTLSKYDDAERERCLKSVQRLARYYDQSRMLILKCLIQPVDDIDLTAAALRNAKTPMDLFVISKQAYLD</sequence>
<reference evidence="1 2" key="1">
    <citation type="journal article" date="2014" name="Nat. Genet.">
        <title>Genome and transcriptome of the porcine whipworm Trichuris suis.</title>
        <authorList>
            <person name="Jex A.R."/>
            <person name="Nejsum P."/>
            <person name="Schwarz E.M."/>
            <person name="Hu L."/>
            <person name="Young N.D."/>
            <person name="Hall R.S."/>
            <person name="Korhonen P.K."/>
            <person name="Liao S."/>
            <person name="Thamsborg S."/>
            <person name="Xia J."/>
            <person name="Xu P."/>
            <person name="Wang S."/>
            <person name="Scheerlinck J.P."/>
            <person name="Hofmann A."/>
            <person name="Sternberg P.W."/>
            <person name="Wang J."/>
            <person name="Gasser R.B."/>
        </authorList>
    </citation>
    <scope>NUCLEOTIDE SEQUENCE [LARGE SCALE GENOMIC DNA]</scope>
    <source>
        <strain evidence="1">DCEP-RM93M</strain>
    </source>
</reference>
<organism evidence="1 2">
    <name type="scientific">Trichuris suis</name>
    <name type="common">pig whipworm</name>
    <dbReference type="NCBI Taxonomy" id="68888"/>
    <lineage>
        <taxon>Eukaryota</taxon>
        <taxon>Metazoa</taxon>
        <taxon>Ecdysozoa</taxon>
        <taxon>Nematoda</taxon>
        <taxon>Enoplea</taxon>
        <taxon>Dorylaimia</taxon>
        <taxon>Trichinellida</taxon>
        <taxon>Trichuridae</taxon>
        <taxon>Trichuris</taxon>
    </lineage>
</organism>
<accession>A0A085MA19</accession>
<protein>
    <submittedName>
        <fullName evidence="1">Uncharacterized protein</fullName>
    </submittedName>
</protein>